<dbReference type="Proteomes" id="UP000680679">
    <property type="component" value="Chromosome"/>
</dbReference>
<reference evidence="3 4" key="1">
    <citation type="submission" date="2021-04" db="EMBL/GenBank/DDBJ databases">
        <title>Complete genome sequencing of Allochromatium tepidum strain NZ.</title>
        <authorList>
            <person name="Tsukatani Y."/>
            <person name="Mori H."/>
        </authorList>
    </citation>
    <scope>NUCLEOTIDE SEQUENCE [LARGE SCALE GENOMIC DNA]</scope>
    <source>
        <strain evidence="3 4">NZ</strain>
    </source>
</reference>
<protein>
    <submittedName>
        <fullName evidence="3">Uncharacterized protein</fullName>
    </submittedName>
</protein>
<gene>
    <name evidence="3" type="ORF">Atep_08580</name>
</gene>
<evidence type="ECO:0000313" key="4">
    <source>
        <dbReference type="Proteomes" id="UP000680679"/>
    </source>
</evidence>
<keyword evidence="4" id="KW-1185">Reference proteome</keyword>
<dbReference type="EMBL" id="AP024563">
    <property type="protein sequence ID" value="BCU06181.1"/>
    <property type="molecule type" value="Genomic_DNA"/>
</dbReference>
<evidence type="ECO:0000313" key="3">
    <source>
        <dbReference type="EMBL" id="BCU06181.1"/>
    </source>
</evidence>
<sequence>MTYVYQWFGAVNGCAFLYGCMLGMAAQAASHPGYQWHETKAPVSESAPHQRLEPVPVPNRS</sequence>
<keyword evidence="2" id="KW-0812">Transmembrane</keyword>
<accession>A0ABM7QK70</accession>
<feature type="transmembrane region" description="Helical" evidence="2">
    <location>
        <begin position="6"/>
        <end position="26"/>
    </location>
</feature>
<keyword evidence="2" id="KW-1133">Transmembrane helix</keyword>
<keyword evidence="2" id="KW-0472">Membrane</keyword>
<feature type="region of interest" description="Disordered" evidence="1">
    <location>
        <begin position="39"/>
        <end position="61"/>
    </location>
</feature>
<name>A0ABM7QK70_9GAMM</name>
<proteinExistence type="predicted"/>
<evidence type="ECO:0000256" key="1">
    <source>
        <dbReference type="SAM" id="MobiDB-lite"/>
    </source>
</evidence>
<evidence type="ECO:0000256" key="2">
    <source>
        <dbReference type="SAM" id="Phobius"/>
    </source>
</evidence>
<organism evidence="3 4">
    <name type="scientific">Allochromatium tepidum</name>
    <dbReference type="NCBI Taxonomy" id="553982"/>
    <lineage>
        <taxon>Bacteria</taxon>
        <taxon>Pseudomonadati</taxon>
        <taxon>Pseudomonadota</taxon>
        <taxon>Gammaproteobacteria</taxon>
        <taxon>Chromatiales</taxon>
        <taxon>Chromatiaceae</taxon>
        <taxon>Allochromatium</taxon>
    </lineage>
</organism>